<dbReference type="Pfam" id="PF13560">
    <property type="entry name" value="HTH_31"/>
    <property type="match status" value="1"/>
</dbReference>
<proteinExistence type="predicted"/>
<dbReference type="InterPro" id="IPR001387">
    <property type="entry name" value="Cro/C1-type_HTH"/>
</dbReference>
<dbReference type="Proteomes" id="UP000742631">
    <property type="component" value="Unassembled WGS sequence"/>
</dbReference>
<evidence type="ECO:0000313" key="3">
    <source>
        <dbReference type="Proteomes" id="UP000742631"/>
    </source>
</evidence>
<comment type="caution">
    <text evidence="2">The sequence shown here is derived from an EMBL/GenBank/DDBJ whole genome shotgun (WGS) entry which is preliminary data.</text>
</comment>
<dbReference type="SUPFAM" id="SSF47413">
    <property type="entry name" value="lambda repressor-like DNA-binding domains"/>
    <property type="match status" value="1"/>
</dbReference>
<protein>
    <submittedName>
        <fullName evidence="2">HigA family addiction module antitoxin</fullName>
    </submittedName>
</protein>
<dbReference type="CDD" id="cd00093">
    <property type="entry name" value="HTH_XRE"/>
    <property type="match status" value="1"/>
</dbReference>
<organism evidence="2 3">
    <name type="scientific">Methylorubrum populi</name>
    <dbReference type="NCBI Taxonomy" id="223967"/>
    <lineage>
        <taxon>Bacteria</taxon>
        <taxon>Pseudomonadati</taxon>
        <taxon>Pseudomonadota</taxon>
        <taxon>Alphaproteobacteria</taxon>
        <taxon>Hyphomicrobiales</taxon>
        <taxon>Methylobacteriaceae</taxon>
        <taxon>Methylorubrum</taxon>
    </lineage>
</organism>
<keyword evidence="1" id="KW-0238">DNA-binding</keyword>
<reference evidence="2" key="1">
    <citation type="journal article" date="2021" name="PeerJ">
        <title>Extensive microbial diversity within the chicken gut microbiome revealed by metagenomics and culture.</title>
        <authorList>
            <person name="Gilroy R."/>
            <person name="Ravi A."/>
            <person name="Getino M."/>
            <person name="Pursley I."/>
            <person name="Horton D.L."/>
            <person name="Alikhan N.F."/>
            <person name="Baker D."/>
            <person name="Gharbi K."/>
            <person name="Hall N."/>
            <person name="Watson M."/>
            <person name="Adriaenssens E.M."/>
            <person name="Foster-Nyarko E."/>
            <person name="Jarju S."/>
            <person name="Secka A."/>
            <person name="Antonio M."/>
            <person name="Oren A."/>
            <person name="Chaudhuri R.R."/>
            <person name="La Ragione R."/>
            <person name="Hildebrand F."/>
            <person name="Pallen M.J."/>
        </authorList>
    </citation>
    <scope>NUCLEOTIDE SEQUENCE</scope>
    <source>
        <strain evidence="2">316</strain>
    </source>
</reference>
<name>A0A921JGU4_9HYPH</name>
<sequence>MPNSRSAPPHPGAVLREQVLPGLGLSVTRASRELGVCRQTLHRVLAGTAAVTPDMAVRLGRLSGLPGDFWLSLQQTHDLARAATELAAILPGIPAHSLPAALKTELTGHARTR</sequence>
<dbReference type="Gene3D" id="1.10.260.40">
    <property type="entry name" value="lambda repressor-like DNA-binding domains"/>
    <property type="match status" value="1"/>
</dbReference>
<dbReference type="EMBL" id="DYYG01000058">
    <property type="protein sequence ID" value="HJE25628.1"/>
    <property type="molecule type" value="Genomic_DNA"/>
</dbReference>
<reference evidence="2" key="2">
    <citation type="submission" date="2021-09" db="EMBL/GenBank/DDBJ databases">
        <authorList>
            <person name="Gilroy R."/>
        </authorList>
    </citation>
    <scope>NUCLEOTIDE SEQUENCE</scope>
    <source>
        <strain evidence="2">316</strain>
    </source>
</reference>
<dbReference type="InterPro" id="IPR013430">
    <property type="entry name" value="Toxin_antidote_HigA"/>
</dbReference>
<dbReference type="AlphaFoldDB" id="A0A921JGU4"/>
<gene>
    <name evidence="2" type="ORF">K8W01_18430</name>
</gene>
<dbReference type="InterPro" id="IPR010982">
    <property type="entry name" value="Lambda_DNA-bd_dom_sf"/>
</dbReference>
<accession>A0A921JGU4</accession>
<evidence type="ECO:0000256" key="1">
    <source>
        <dbReference type="ARBA" id="ARBA00023125"/>
    </source>
</evidence>
<dbReference type="PANTHER" id="PTHR36924">
    <property type="entry name" value="ANTITOXIN HIGA-1"/>
    <property type="match status" value="1"/>
</dbReference>
<dbReference type="NCBIfam" id="TIGR02607">
    <property type="entry name" value="antidote_HigA"/>
    <property type="match status" value="1"/>
</dbReference>
<dbReference type="GO" id="GO:0003677">
    <property type="term" value="F:DNA binding"/>
    <property type="evidence" value="ECO:0007669"/>
    <property type="project" value="UniProtKB-KW"/>
</dbReference>
<evidence type="ECO:0000313" key="2">
    <source>
        <dbReference type="EMBL" id="HJE25628.1"/>
    </source>
</evidence>
<dbReference type="PANTHER" id="PTHR36924:SF1">
    <property type="entry name" value="ANTITOXIN HIGA-1"/>
    <property type="match status" value="1"/>
</dbReference>